<feature type="transmembrane region" description="Helical" evidence="18">
    <location>
        <begin position="65"/>
        <end position="87"/>
    </location>
</feature>
<keyword evidence="12" id="KW-0333">Golgi apparatus</keyword>
<keyword evidence="14 18" id="KW-0472">Membrane</keyword>
<evidence type="ECO:0000313" key="21">
    <source>
        <dbReference type="Proteomes" id="UP000288216"/>
    </source>
</evidence>
<comment type="caution">
    <text evidence="20">The sequence shown here is derived from an EMBL/GenBank/DDBJ whole genome shotgun (WGS) entry which is preliminary data.</text>
</comment>
<feature type="domain" description="Peptidase M13 N-terminal" evidence="19">
    <location>
        <begin position="120"/>
        <end position="163"/>
    </location>
</feature>
<keyword evidence="17" id="KW-0968">Cytoplasmic vesicle</keyword>
<evidence type="ECO:0000256" key="17">
    <source>
        <dbReference type="ARBA" id="ARBA00023329"/>
    </source>
</evidence>
<dbReference type="InterPro" id="IPR024079">
    <property type="entry name" value="MetalloPept_cat_dom_sf"/>
</dbReference>
<dbReference type="GO" id="GO:0016485">
    <property type="term" value="P:protein processing"/>
    <property type="evidence" value="ECO:0007669"/>
    <property type="project" value="TreeGrafter"/>
</dbReference>
<dbReference type="PROSITE" id="PS51885">
    <property type="entry name" value="NEPRILYSIN"/>
    <property type="match status" value="1"/>
</dbReference>
<evidence type="ECO:0000256" key="15">
    <source>
        <dbReference type="ARBA" id="ARBA00023157"/>
    </source>
</evidence>
<sequence>MQLPSEESFGAPLMMSNYKRATFEDDDPTDTAADGNASPESVEVGFRKGKSFSLGSIGTRTQLELTLLAVLLVVVMALIGCIITLVIKSAQDPSHQICLTETCIMVAAKITESLDRTVDPCNDFYQYACGGWIKKNPLPDGRSRWNSFNSLWDQNQAVMKHLLGCSGLNVLQRT</sequence>
<keyword evidence="15" id="KW-1015">Disulfide bond</keyword>
<dbReference type="OrthoDB" id="6475849at2759"/>
<evidence type="ECO:0000256" key="2">
    <source>
        <dbReference type="ARBA" id="ARBA00001947"/>
    </source>
</evidence>
<evidence type="ECO:0000256" key="1">
    <source>
        <dbReference type="ARBA" id="ARBA00001742"/>
    </source>
</evidence>
<dbReference type="Gene3D" id="3.40.390.10">
    <property type="entry name" value="Collagenase (Catalytic Domain)"/>
    <property type="match status" value="1"/>
</dbReference>
<comment type="catalytic activity">
    <reaction evidence="1">
        <text>Hydrolysis of the 21-Trp-|-Val-22 bond in big endothelin to form endothelin 1.</text>
        <dbReference type="EC" id="3.4.24.71"/>
    </reaction>
</comment>
<gene>
    <name evidence="20" type="ORF">scyTo_0019918</name>
</gene>
<evidence type="ECO:0000256" key="8">
    <source>
        <dbReference type="ARBA" id="ARBA00022723"/>
    </source>
</evidence>
<evidence type="ECO:0000313" key="20">
    <source>
        <dbReference type="EMBL" id="GCB76687.1"/>
    </source>
</evidence>
<evidence type="ECO:0000256" key="9">
    <source>
        <dbReference type="ARBA" id="ARBA00022801"/>
    </source>
</evidence>
<keyword evidence="11 18" id="KW-1133">Transmembrane helix</keyword>
<evidence type="ECO:0000256" key="4">
    <source>
        <dbReference type="ARBA" id="ARBA00004250"/>
    </source>
</evidence>
<keyword evidence="13" id="KW-0482">Metalloprotease</keyword>
<keyword evidence="21" id="KW-1185">Reference proteome</keyword>
<dbReference type="InterPro" id="IPR008753">
    <property type="entry name" value="Peptidase_M13_N"/>
</dbReference>
<dbReference type="InterPro" id="IPR000718">
    <property type="entry name" value="Peptidase_M13"/>
</dbReference>
<evidence type="ECO:0000256" key="7">
    <source>
        <dbReference type="ARBA" id="ARBA00022692"/>
    </source>
</evidence>
<keyword evidence="6" id="KW-0645">Protease</keyword>
<keyword evidence="7 18" id="KW-0812">Transmembrane</keyword>
<evidence type="ECO:0000256" key="18">
    <source>
        <dbReference type="SAM" id="Phobius"/>
    </source>
</evidence>
<evidence type="ECO:0000256" key="12">
    <source>
        <dbReference type="ARBA" id="ARBA00023034"/>
    </source>
</evidence>
<proteinExistence type="predicted"/>
<dbReference type="PANTHER" id="PTHR11733:SF127">
    <property type="entry name" value="EEF1AKMT4-ECE2 READTHROUGH TRANSCRIPT PROTEIN-RELATED"/>
    <property type="match status" value="1"/>
</dbReference>
<dbReference type="GO" id="GO:0030658">
    <property type="term" value="C:transport vesicle membrane"/>
    <property type="evidence" value="ECO:0007669"/>
    <property type="project" value="UniProtKB-SubCell"/>
</dbReference>
<dbReference type="GO" id="GO:0000139">
    <property type="term" value="C:Golgi membrane"/>
    <property type="evidence" value="ECO:0007669"/>
    <property type="project" value="UniProtKB-SubCell"/>
</dbReference>
<dbReference type="SUPFAM" id="SSF55486">
    <property type="entry name" value="Metalloproteases ('zincins'), catalytic domain"/>
    <property type="match status" value="1"/>
</dbReference>
<dbReference type="GO" id="GO:0005886">
    <property type="term" value="C:plasma membrane"/>
    <property type="evidence" value="ECO:0007669"/>
    <property type="project" value="TreeGrafter"/>
</dbReference>
<evidence type="ECO:0000256" key="14">
    <source>
        <dbReference type="ARBA" id="ARBA00023136"/>
    </source>
</evidence>
<name>A0A401PU92_SCYTO</name>
<evidence type="ECO:0000256" key="3">
    <source>
        <dbReference type="ARBA" id="ARBA00004194"/>
    </source>
</evidence>
<accession>A0A401PU92</accession>
<dbReference type="STRING" id="75743.A0A401PU92"/>
<evidence type="ECO:0000259" key="19">
    <source>
        <dbReference type="Pfam" id="PF05649"/>
    </source>
</evidence>
<protein>
    <recommendedName>
        <fullName evidence="5">endothelin-converting enzyme 1</fullName>
        <ecNumber evidence="5">3.4.24.71</ecNumber>
    </recommendedName>
</protein>
<dbReference type="GO" id="GO:0004222">
    <property type="term" value="F:metalloendopeptidase activity"/>
    <property type="evidence" value="ECO:0007669"/>
    <property type="project" value="UniProtKB-EC"/>
</dbReference>
<dbReference type="Pfam" id="PF05649">
    <property type="entry name" value="Peptidase_M13_N"/>
    <property type="match status" value="1"/>
</dbReference>
<dbReference type="Gene3D" id="1.10.1380.10">
    <property type="entry name" value="Neutral endopeptidase , domain2"/>
    <property type="match status" value="1"/>
</dbReference>
<dbReference type="FunFam" id="3.40.390.10:FF:000076">
    <property type="entry name" value="membrane metallo-endopeptidase-like 1"/>
    <property type="match status" value="1"/>
</dbReference>
<dbReference type="EMBL" id="BFAA01015334">
    <property type="protein sequence ID" value="GCB76687.1"/>
    <property type="molecule type" value="Genomic_DNA"/>
</dbReference>
<keyword evidence="16" id="KW-0325">Glycoprotein</keyword>
<organism evidence="20 21">
    <name type="scientific">Scyliorhinus torazame</name>
    <name type="common">Cloudy catshark</name>
    <name type="synonym">Catulus torazame</name>
    <dbReference type="NCBI Taxonomy" id="75743"/>
    <lineage>
        <taxon>Eukaryota</taxon>
        <taxon>Metazoa</taxon>
        <taxon>Chordata</taxon>
        <taxon>Craniata</taxon>
        <taxon>Vertebrata</taxon>
        <taxon>Chondrichthyes</taxon>
        <taxon>Elasmobranchii</taxon>
        <taxon>Galeomorphii</taxon>
        <taxon>Galeoidea</taxon>
        <taxon>Carcharhiniformes</taxon>
        <taxon>Scyliorhinidae</taxon>
        <taxon>Scyliorhinus</taxon>
    </lineage>
</organism>
<dbReference type="Proteomes" id="UP000288216">
    <property type="component" value="Unassembled WGS sequence"/>
</dbReference>
<evidence type="ECO:0000256" key="16">
    <source>
        <dbReference type="ARBA" id="ARBA00023180"/>
    </source>
</evidence>
<evidence type="ECO:0000256" key="11">
    <source>
        <dbReference type="ARBA" id="ARBA00022989"/>
    </source>
</evidence>
<dbReference type="PANTHER" id="PTHR11733">
    <property type="entry name" value="ZINC METALLOPROTEASE FAMILY M13 NEPRILYSIN-RELATED"/>
    <property type="match status" value="1"/>
</dbReference>
<dbReference type="AlphaFoldDB" id="A0A401PU92"/>
<keyword evidence="8" id="KW-0479">Metal-binding</keyword>
<evidence type="ECO:0000256" key="5">
    <source>
        <dbReference type="ARBA" id="ARBA00012316"/>
    </source>
</evidence>
<evidence type="ECO:0000256" key="13">
    <source>
        <dbReference type="ARBA" id="ARBA00023049"/>
    </source>
</evidence>
<evidence type="ECO:0000256" key="6">
    <source>
        <dbReference type="ARBA" id="ARBA00022670"/>
    </source>
</evidence>
<dbReference type="InterPro" id="IPR042089">
    <property type="entry name" value="Peptidase_M13_dom_2"/>
</dbReference>
<keyword evidence="9" id="KW-0378">Hydrolase</keyword>
<dbReference type="OMA" id="KHEFPED"/>
<dbReference type="GO" id="GO:0046872">
    <property type="term" value="F:metal ion binding"/>
    <property type="evidence" value="ECO:0007669"/>
    <property type="project" value="UniProtKB-KW"/>
</dbReference>
<keyword evidence="10" id="KW-0862">Zinc</keyword>
<reference evidence="20 21" key="1">
    <citation type="journal article" date="2018" name="Nat. Ecol. Evol.">
        <title>Shark genomes provide insights into elasmobranch evolution and the origin of vertebrates.</title>
        <authorList>
            <person name="Hara Y"/>
            <person name="Yamaguchi K"/>
            <person name="Onimaru K"/>
            <person name="Kadota M"/>
            <person name="Koyanagi M"/>
            <person name="Keeley SD"/>
            <person name="Tatsumi K"/>
            <person name="Tanaka K"/>
            <person name="Motone F"/>
            <person name="Kageyama Y"/>
            <person name="Nozu R"/>
            <person name="Adachi N"/>
            <person name="Nishimura O"/>
            <person name="Nakagawa R"/>
            <person name="Tanegashima C"/>
            <person name="Kiyatake I"/>
            <person name="Matsumoto R"/>
            <person name="Murakumo K"/>
            <person name="Nishida K"/>
            <person name="Terakita A"/>
            <person name="Kuratani S"/>
            <person name="Sato K"/>
            <person name="Hyodo S Kuraku.S."/>
        </authorList>
    </citation>
    <scope>NUCLEOTIDE SEQUENCE [LARGE SCALE GENOMIC DNA]</scope>
</reference>
<evidence type="ECO:0000256" key="10">
    <source>
        <dbReference type="ARBA" id="ARBA00022833"/>
    </source>
</evidence>
<comment type="cofactor">
    <cofactor evidence="2">
        <name>Zn(2+)</name>
        <dbReference type="ChEBI" id="CHEBI:29105"/>
    </cofactor>
</comment>
<comment type="subcellular location">
    <subcellularLocation>
        <location evidence="4">Cytoplasmic vesicle</location>
        <location evidence="4">Secretory vesicle membrane</location>
    </subcellularLocation>
    <subcellularLocation>
        <location evidence="3">Golgi apparatus membrane</location>
        <topology evidence="3">Single-pass membrane protein</topology>
    </subcellularLocation>
</comment>
<dbReference type="EC" id="3.4.24.71" evidence="5"/>